<evidence type="ECO:0000313" key="2">
    <source>
        <dbReference type="Proteomes" id="UP001519460"/>
    </source>
</evidence>
<organism evidence="1 2">
    <name type="scientific">Batillaria attramentaria</name>
    <dbReference type="NCBI Taxonomy" id="370345"/>
    <lineage>
        <taxon>Eukaryota</taxon>
        <taxon>Metazoa</taxon>
        <taxon>Spiralia</taxon>
        <taxon>Lophotrochozoa</taxon>
        <taxon>Mollusca</taxon>
        <taxon>Gastropoda</taxon>
        <taxon>Caenogastropoda</taxon>
        <taxon>Sorbeoconcha</taxon>
        <taxon>Cerithioidea</taxon>
        <taxon>Batillariidae</taxon>
        <taxon>Batillaria</taxon>
    </lineage>
</organism>
<name>A0ABD0JUZ1_9CAEN</name>
<dbReference type="EMBL" id="JACVVK020000318">
    <property type="protein sequence ID" value="KAK7478713.1"/>
    <property type="molecule type" value="Genomic_DNA"/>
</dbReference>
<gene>
    <name evidence="1" type="ORF">BaRGS_00030017</name>
</gene>
<dbReference type="AlphaFoldDB" id="A0ABD0JUZ1"/>
<proteinExistence type="predicted"/>
<evidence type="ECO:0008006" key="3">
    <source>
        <dbReference type="Google" id="ProtNLM"/>
    </source>
</evidence>
<protein>
    <recommendedName>
        <fullName evidence="3">Sulfotransferase domain-containing protein</fullName>
    </recommendedName>
</protein>
<comment type="caution">
    <text evidence="1">The sequence shown here is derived from an EMBL/GenBank/DDBJ whole genome shotgun (WGS) entry which is preliminary data.</text>
</comment>
<dbReference type="Proteomes" id="UP001519460">
    <property type="component" value="Unassembled WGS sequence"/>
</dbReference>
<dbReference type="InterPro" id="IPR027417">
    <property type="entry name" value="P-loop_NTPase"/>
</dbReference>
<accession>A0ABD0JUZ1</accession>
<reference evidence="1 2" key="1">
    <citation type="journal article" date="2023" name="Sci. Data">
        <title>Genome assembly of the Korean intertidal mud-creeper Batillaria attramentaria.</title>
        <authorList>
            <person name="Patra A.K."/>
            <person name="Ho P.T."/>
            <person name="Jun S."/>
            <person name="Lee S.J."/>
            <person name="Kim Y."/>
            <person name="Won Y.J."/>
        </authorList>
    </citation>
    <scope>NUCLEOTIDE SEQUENCE [LARGE SCALE GENOMIC DNA]</scope>
    <source>
        <strain evidence="1">Wonlab-2016</strain>
    </source>
</reference>
<keyword evidence="2" id="KW-1185">Reference proteome</keyword>
<dbReference type="SUPFAM" id="SSF52540">
    <property type="entry name" value="P-loop containing nucleoside triphosphate hydrolases"/>
    <property type="match status" value="1"/>
</dbReference>
<evidence type="ECO:0000313" key="1">
    <source>
        <dbReference type="EMBL" id="KAK7478713.1"/>
    </source>
</evidence>
<dbReference type="Gene3D" id="3.40.50.300">
    <property type="entry name" value="P-loop containing nucleotide triphosphate hydrolases"/>
    <property type="match status" value="1"/>
</dbReference>
<sequence length="76" mass="8810">MSQFVHEKDKYGHDYWYLDGGDVRSAPAGHITDFRQQLTRIKNMELRPDDVIMAAFPKSGNNWIHHMATMLMEGTT</sequence>